<accession>A0ABY5MHS2</accession>
<evidence type="ECO:0000259" key="1">
    <source>
        <dbReference type="Pfam" id="PF01869"/>
    </source>
</evidence>
<reference evidence="2 3" key="1">
    <citation type="submission" date="2018-07" db="EMBL/GenBank/DDBJ databases">
        <title>Genome sequence of Nitratireductor thuwali#1536.</title>
        <authorList>
            <person name="Michoud G."/>
            <person name="Merlino G."/>
            <person name="Sefrji F.O."/>
            <person name="Daffonchio D."/>
        </authorList>
    </citation>
    <scope>NUCLEOTIDE SEQUENCE [LARGE SCALE GENOMIC DNA]</scope>
    <source>
        <strain evidence="3">Nit1536</strain>
    </source>
</reference>
<keyword evidence="2" id="KW-0418">Kinase</keyword>
<dbReference type="PANTHER" id="PTHR43190:SF3">
    <property type="entry name" value="N-ACETYL-D-GLUCOSAMINE KINASE"/>
    <property type="match status" value="1"/>
</dbReference>
<keyword evidence="2" id="KW-0808">Transferase</keyword>
<sequence>MRYLVAVDGGGTGCRARIADPSGAVIGSGQSGPANAMTDPDRAAFNVIEAAELAAGAAGLAPDALSDAKAVIGLAGVNVGDYGERLRRRLPFAESMVLWDAEIAVRGALGPHDGAAAIVGTGSVFGARDGNAVRLVGGWGFLIGDQASGARLGRALLERTLLAHDGVGSGSALTDAVLKRFDGEAQEIVSFAHSVKPSEFAAFAPQIFQAAEAGDPIALEIVGEGVAAIEASLRAVMPRDCRRICMLGGLAAPYTPFLAESLKAMLHPAQGSALDGAMAIAVERFTGAWSAARS</sequence>
<evidence type="ECO:0000313" key="2">
    <source>
        <dbReference type="EMBL" id="UUP16788.1"/>
    </source>
</evidence>
<dbReference type="InterPro" id="IPR002731">
    <property type="entry name" value="ATPase_BadF"/>
</dbReference>
<dbReference type="SUPFAM" id="SSF53067">
    <property type="entry name" value="Actin-like ATPase domain"/>
    <property type="match status" value="2"/>
</dbReference>
<keyword evidence="3" id="KW-1185">Reference proteome</keyword>
<dbReference type="Proteomes" id="UP001342418">
    <property type="component" value="Chromosome"/>
</dbReference>
<dbReference type="InterPro" id="IPR052519">
    <property type="entry name" value="Euk-type_GlcNAc_Kinase"/>
</dbReference>
<evidence type="ECO:0000313" key="3">
    <source>
        <dbReference type="Proteomes" id="UP001342418"/>
    </source>
</evidence>
<dbReference type="InterPro" id="IPR043129">
    <property type="entry name" value="ATPase_NBD"/>
</dbReference>
<organism evidence="2 3">
    <name type="scientific">Nitratireductor thuwali</name>
    <dbReference type="NCBI Taxonomy" id="2267699"/>
    <lineage>
        <taxon>Bacteria</taxon>
        <taxon>Pseudomonadati</taxon>
        <taxon>Pseudomonadota</taxon>
        <taxon>Alphaproteobacteria</taxon>
        <taxon>Hyphomicrobiales</taxon>
        <taxon>Phyllobacteriaceae</taxon>
        <taxon>Nitratireductor</taxon>
    </lineage>
</organism>
<proteinExistence type="predicted"/>
<dbReference type="CDD" id="cd24082">
    <property type="entry name" value="ASKHA_NBD_GspK-like"/>
    <property type="match status" value="1"/>
</dbReference>
<dbReference type="EMBL" id="CP030941">
    <property type="protein sequence ID" value="UUP16788.1"/>
    <property type="molecule type" value="Genomic_DNA"/>
</dbReference>
<protein>
    <submittedName>
        <fullName evidence="2">Glucosamine kinase GspK</fullName>
        <ecNumber evidence="2">2.7.1.8</ecNumber>
    </submittedName>
</protein>
<dbReference type="GO" id="GO:0047931">
    <property type="term" value="F:glucosamine kinase activity"/>
    <property type="evidence" value="ECO:0007669"/>
    <property type="project" value="UniProtKB-EC"/>
</dbReference>
<dbReference type="EC" id="2.7.1.8" evidence="2"/>
<feature type="domain" description="ATPase BadF/BadG/BcrA/BcrD type" evidence="1">
    <location>
        <begin position="7"/>
        <end position="253"/>
    </location>
</feature>
<name>A0ABY5MHS2_9HYPH</name>
<dbReference type="Gene3D" id="3.30.420.40">
    <property type="match status" value="2"/>
</dbReference>
<dbReference type="Pfam" id="PF01869">
    <property type="entry name" value="BcrAD_BadFG"/>
    <property type="match status" value="1"/>
</dbReference>
<dbReference type="PANTHER" id="PTHR43190">
    <property type="entry name" value="N-ACETYL-D-GLUCOSAMINE KINASE"/>
    <property type="match status" value="1"/>
</dbReference>
<dbReference type="RefSeq" id="WP_338529190.1">
    <property type="nucleotide sequence ID" value="NZ_CP030941.1"/>
</dbReference>
<gene>
    <name evidence="2" type="primary">gspK</name>
    <name evidence="2" type="ORF">NTH_01235</name>
</gene>